<comment type="caution">
    <text evidence="1">The sequence shown here is derived from an EMBL/GenBank/DDBJ whole genome shotgun (WGS) entry which is preliminary data.</text>
</comment>
<proteinExistence type="predicted"/>
<evidence type="ECO:0000313" key="1">
    <source>
        <dbReference type="EMBL" id="KAK3748857.1"/>
    </source>
</evidence>
<dbReference type="Proteomes" id="UP001283361">
    <property type="component" value="Unassembled WGS sequence"/>
</dbReference>
<gene>
    <name evidence="1" type="ORF">RRG08_052027</name>
</gene>
<evidence type="ECO:0000313" key="2">
    <source>
        <dbReference type="Proteomes" id="UP001283361"/>
    </source>
</evidence>
<reference evidence="1" key="1">
    <citation type="journal article" date="2023" name="G3 (Bethesda)">
        <title>A reference genome for the long-term kleptoplast-retaining sea slug Elysia crispata morphotype clarki.</title>
        <authorList>
            <person name="Eastman K.E."/>
            <person name="Pendleton A.L."/>
            <person name="Shaikh M.A."/>
            <person name="Suttiyut T."/>
            <person name="Ogas R."/>
            <person name="Tomko P."/>
            <person name="Gavelis G."/>
            <person name="Widhalm J.R."/>
            <person name="Wisecaver J.H."/>
        </authorList>
    </citation>
    <scope>NUCLEOTIDE SEQUENCE</scope>
    <source>
        <strain evidence="1">ECLA1</strain>
    </source>
</reference>
<accession>A0AAE1D0V6</accession>
<dbReference type="AlphaFoldDB" id="A0AAE1D0V6"/>
<sequence length="188" mass="20512">MERTSRRKSESAPSAPGEIRTLQIAIYLWLSPGSRPQSLGDHTSGKTIHFFRFIGQFRFSGSDGLDGRTGQQFCSSVRNFSLARRQSGRLASSSGSEQISPSLPSKQRISAGDVNARGVCGYVCFVSRDVTRLLTVNIVSDREQNMINRGTNPILVMSMLMPCLAPWGGKTWTVMADSTSVVSKGHPV</sequence>
<dbReference type="EMBL" id="JAWDGP010005983">
    <property type="protein sequence ID" value="KAK3748857.1"/>
    <property type="molecule type" value="Genomic_DNA"/>
</dbReference>
<keyword evidence="2" id="KW-1185">Reference proteome</keyword>
<organism evidence="1 2">
    <name type="scientific">Elysia crispata</name>
    <name type="common">lettuce slug</name>
    <dbReference type="NCBI Taxonomy" id="231223"/>
    <lineage>
        <taxon>Eukaryota</taxon>
        <taxon>Metazoa</taxon>
        <taxon>Spiralia</taxon>
        <taxon>Lophotrochozoa</taxon>
        <taxon>Mollusca</taxon>
        <taxon>Gastropoda</taxon>
        <taxon>Heterobranchia</taxon>
        <taxon>Euthyneura</taxon>
        <taxon>Panpulmonata</taxon>
        <taxon>Sacoglossa</taxon>
        <taxon>Placobranchoidea</taxon>
        <taxon>Plakobranchidae</taxon>
        <taxon>Elysia</taxon>
    </lineage>
</organism>
<name>A0AAE1D0V6_9GAST</name>
<protein>
    <submittedName>
        <fullName evidence="1">Uncharacterized protein</fullName>
    </submittedName>
</protein>